<sequence length="299" mass="32004">MEETPMLGALPSPESELESDLLSAESHFAPENMALTTPAEAQRGDDDFHVFKDAYLGAPDPKEPLLRALHTLPGADPTIKVELPGDTPDDRKVLAEFLGVPEPSAMEDTLLARAPPPAYNVHFLSSLLAPHRSPAVMPLGAWPREGAGHPGVRVIPVEIKEAGGPMATNDPEEASFGNSHTQEPCSKFPSSQELEDPAICPQKDPNPMVICQLKGGTQMLCIDHAGTRELTALHLVPQYQDQNNYLQPEVTKPRTTLVGRFLPVPAKLNLLTQQLENGAFPPVVSGAALPGPAQLTLAG</sequence>
<name>A0ABM0J308_ECHTE</name>
<evidence type="ECO:0000313" key="2">
    <source>
        <dbReference type="Proteomes" id="UP000694863"/>
    </source>
</evidence>
<organism evidence="2 3">
    <name type="scientific">Echinops telfairi</name>
    <name type="common">Lesser hedgehog tenrec</name>
    <dbReference type="NCBI Taxonomy" id="9371"/>
    <lineage>
        <taxon>Eukaryota</taxon>
        <taxon>Metazoa</taxon>
        <taxon>Chordata</taxon>
        <taxon>Craniata</taxon>
        <taxon>Vertebrata</taxon>
        <taxon>Euteleostomi</taxon>
        <taxon>Mammalia</taxon>
        <taxon>Eutheria</taxon>
        <taxon>Afrotheria</taxon>
        <taxon>Tenrecidae</taxon>
        <taxon>Tenrecinae</taxon>
        <taxon>Echinops</taxon>
    </lineage>
</organism>
<accession>A0ABM0J308</accession>
<evidence type="ECO:0000256" key="1">
    <source>
        <dbReference type="SAM" id="MobiDB-lite"/>
    </source>
</evidence>
<evidence type="ECO:0000313" key="3">
    <source>
        <dbReference type="RefSeq" id="XP_004713655.1"/>
    </source>
</evidence>
<gene>
    <name evidence="3" type="primary">TESMIN</name>
</gene>
<dbReference type="GeneID" id="101657871"/>
<dbReference type="RefSeq" id="XP_004713655.1">
    <property type="nucleotide sequence ID" value="XM_004713598.1"/>
</dbReference>
<keyword evidence="2" id="KW-1185">Reference proteome</keyword>
<feature type="compositionally biased region" description="Polar residues" evidence="1">
    <location>
        <begin position="176"/>
        <end position="192"/>
    </location>
</feature>
<protein>
    <submittedName>
        <fullName evidence="3">Tesmin</fullName>
    </submittedName>
</protein>
<feature type="region of interest" description="Disordered" evidence="1">
    <location>
        <begin position="1"/>
        <end position="21"/>
    </location>
</feature>
<dbReference type="Proteomes" id="UP000694863">
    <property type="component" value="Unplaced"/>
</dbReference>
<proteinExistence type="predicted"/>
<reference evidence="3" key="1">
    <citation type="submission" date="2025-08" db="UniProtKB">
        <authorList>
            <consortium name="RefSeq"/>
        </authorList>
    </citation>
    <scope>IDENTIFICATION</scope>
</reference>
<feature type="region of interest" description="Disordered" evidence="1">
    <location>
        <begin position="173"/>
        <end position="193"/>
    </location>
</feature>
<feature type="compositionally biased region" description="Low complexity" evidence="1">
    <location>
        <begin position="9"/>
        <end position="21"/>
    </location>
</feature>